<dbReference type="GO" id="GO:0004222">
    <property type="term" value="F:metalloendopeptidase activity"/>
    <property type="evidence" value="ECO:0007669"/>
    <property type="project" value="TreeGrafter"/>
</dbReference>
<feature type="transmembrane region" description="Helical" evidence="1">
    <location>
        <begin position="56"/>
        <end position="74"/>
    </location>
</feature>
<dbReference type="Gene3D" id="2.70.70.10">
    <property type="entry name" value="Glucose Permease (Domain IIA)"/>
    <property type="match status" value="1"/>
</dbReference>
<dbReference type="AlphaFoldDB" id="A0A1F4UR31"/>
<dbReference type="STRING" id="1802617.A2886_03235"/>
<keyword evidence="1" id="KW-0812">Transmembrane</keyword>
<proteinExistence type="predicted"/>
<evidence type="ECO:0000256" key="1">
    <source>
        <dbReference type="SAM" id="Phobius"/>
    </source>
</evidence>
<organism evidence="3 4">
    <name type="scientific">candidate division WWE3 bacterium RIFCSPHIGHO2_01_FULL_42_13</name>
    <dbReference type="NCBI Taxonomy" id="1802617"/>
    <lineage>
        <taxon>Bacteria</taxon>
        <taxon>Katanobacteria</taxon>
    </lineage>
</organism>
<dbReference type="SUPFAM" id="SSF54106">
    <property type="entry name" value="LysM domain"/>
    <property type="match status" value="2"/>
</dbReference>
<feature type="domain" description="LysM" evidence="2">
    <location>
        <begin position="206"/>
        <end position="250"/>
    </location>
</feature>
<sequence length="402" mass="44558">MKRFFKFIGHLWPQRISQLPLGGFKPNWREKFKKTISSSTLFFQAVFKYFTKKLRALGRFLVRSIVYVTNYGVWFKALIIKKLIWSRGRLGRPIANVIVLIIAFMVFTFGEILSSKKFVNSQEISPDYLSNVTDVVPNRNTATTLIPEERKRAVSFTYTVEGGDTLSGIGEKFKISVDAIKYVNGLTDFSVLTVGDTLTIPPISGLIHAVEEGDTLDSIAEKYSVAPQAIADFNYILDTSTLAIGTELVIPDAKVPAQVIPLAPSFVVQPPLAFDVPNLGDGFIWPTTTRIITQYFAWYHNGTDIAVPWSWGMPPIFASSSGTVTRAGWDPWGLGLHVRIDHGNGFETVYGHMSVIDVGYGQRVNQGQVLGLMGSTGRSSGPHVHFTINYNGVPQDPLGYIN</sequence>
<dbReference type="PANTHER" id="PTHR21666">
    <property type="entry name" value="PEPTIDASE-RELATED"/>
    <property type="match status" value="1"/>
</dbReference>
<feature type="domain" description="LysM" evidence="2">
    <location>
        <begin position="156"/>
        <end position="200"/>
    </location>
</feature>
<gene>
    <name evidence="3" type="ORF">A2886_03235</name>
</gene>
<protein>
    <recommendedName>
        <fullName evidence="2">LysM domain-containing protein</fullName>
    </recommendedName>
</protein>
<accession>A0A1F4UR31</accession>
<dbReference type="InterPro" id="IPR016047">
    <property type="entry name" value="M23ase_b-sheet_dom"/>
</dbReference>
<evidence type="ECO:0000259" key="2">
    <source>
        <dbReference type="PROSITE" id="PS51782"/>
    </source>
</evidence>
<dbReference type="EMBL" id="MEVA01000010">
    <property type="protein sequence ID" value="OGC47418.1"/>
    <property type="molecule type" value="Genomic_DNA"/>
</dbReference>
<dbReference type="PROSITE" id="PS51782">
    <property type="entry name" value="LYSM"/>
    <property type="match status" value="2"/>
</dbReference>
<dbReference type="Pfam" id="PF01476">
    <property type="entry name" value="LysM"/>
    <property type="match status" value="2"/>
</dbReference>
<dbReference type="SMART" id="SM00257">
    <property type="entry name" value="LysM"/>
    <property type="match status" value="2"/>
</dbReference>
<dbReference type="Proteomes" id="UP000176608">
    <property type="component" value="Unassembled WGS sequence"/>
</dbReference>
<dbReference type="InterPro" id="IPR011055">
    <property type="entry name" value="Dup_hybrid_motif"/>
</dbReference>
<dbReference type="CDD" id="cd12797">
    <property type="entry name" value="M23_peptidase"/>
    <property type="match status" value="1"/>
</dbReference>
<dbReference type="Gene3D" id="3.10.350.10">
    <property type="entry name" value="LysM domain"/>
    <property type="match status" value="2"/>
</dbReference>
<evidence type="ECO:0000313" key="3">
    <source>
        <dbReference type="EMBL" id="OGC47418.1"/>
    </source>
</evidence>
<dbReference type="InterPro" id="IPR050570">
    <property type="entry name" value="Cell_wall_metabolism_enzyme"/>
</dbReference>
<dbReference type="PANTHER" id="PTHR21666:SF270">
    <property type="entry name" value="MUREIN HYDROLASE ACTIVATOR ENVC"/>
    <property type="match status" value="1"/>
</dbReference>
<dbReference type="Pfam" id="PF01551">
    <property type="entry name" value="Peptidase_M23"/>
    <property type="match status" value="1"/>
</dbReference>
<keyword evidence="1" id="KW-0472">Membrane</keyword>
<dbReference type="SUPFAM" id="SSF51261">
    <property type="entry name" value="Duplicated hybrid motif"/>
    <property type="match status" value="1"/>
</dbReference>
<reference evidence="3 4" key="1">
    <citation type="journal article" date="2016" name="Nat. Commun.">
        <title>Thousands of microbial genomes shed light on interconnected biogeochemical processes in an aquifer system.</title>
        <authorList>
            <person name="Anantharaman K."/>
            <person name="Brown C.T."/>
            <person name="Hug L.A."/>
            <person name="Sharon I."/>
            <person name="Castelle C.J."/>
            <person name="Probst A.J."/>
            <person name="Thomas B.C."/>
            <person name="Singh A."/>
            <person name="Wilkins M.J."/>
            <person name="Karaoz U."/>
            <person name="Brodie E.L."/>
            <person name="Williams K.H."/>
            <person name="Hubbard S.S."/>
            <person name="Banfield J.F."/>
        </authorList>
    </citation>
    <scope>NUCLEOTIDE SEQUENCE [LARGE SCALE GENOMIC DNA]</scope>
</reference>
<keyword evidence="1" id="KW-1133">Transmembrane helix</keyword>
<evidence type="ECO:0000313" key="4">
    <source>
        <dbReference type="Proteomes" id="UP000176608"/>
    </source>
</evidence>
<dbReference type="InterPro" id="IPR036779">
    <property type="entry name" value="LysM_dom_sf"/>
</dbReference>
<dbReference type="CDD" id="cd00118">
    <property type="entry name" value="LysM"/>
    <property type="match status" value="2"/>
</dbReference>
<comment type="caution">
    <text evidence="3">The sequence shown here is derived from an EMBL/GenBank/DDBJ whole genome shotgun (WGS) entry which is preliminary data.</text>
</comment>
<feature type="transmembrane region" description="Helical" evidence="1">
    <location>
        <begin position="94"/>
        <end position="113"/>
    </location>
</feature>
<name>A0A1F4UR31_UNCKA</name>
<dbReference type="InterPro" id="IPR018392">
    <property type="entry name" value="LysM"/>
</dbReference>